<organism evidence="2 3">
    <name type="scientific">Burkholderia ubonensis</name>
    <dbReference type="NCBI Taxonomy" id="101571"/>
    <lineage>
        <taxon>Bacteria</taxon>
        <taxon>Pseudomonadati</taxon>
        <taxon>Pseudomonadota</taxon>
        <taxon>Betaproteobacteria</taxon>
        <taxon>Burkholderiales</taxon>
        <taxon>Burkholderiaceae</taxon>
        <taxon>Burkholderia</taxon>
        <taxon>Burkholderia cepacia complex</taxon>
    </lineage>
</organism>
<name>A0A103QPT3_9BURK</name>
<evidence type="ECO:0000313" key="2">
    <source>
        <dbReference type="EMBL" id="KVG53378.1"/>
    </source>
</evidence>
<sequence>MTRLIHFAIHVACVISLLVVVAITGNQYAWMHEIDPSVAIGAIKDEAGDRRLVAYAFLMIVAATQVVLLARSGAVGRRSWVSFLIFAATGVCAWRASL</sequence>
<evidence type="ECO:0000313" key="3">
    <source>
        <dbReference type="Proteomes" id="UP000064029"/>
    </source>
</evidence>
<feature type="transmembrane region" description="Helical" evidence="1">
    <location>
        <begin position="52"/>
        <end position="70"/>
    </location>
</feature>
<reference evidence="2 3" key="1">
    <citation type="submission" date="2015-11" db="EMBL/GenBank/DDBJ databases">
        <title>Expanding the genomic diversity of Burkholderia species for the development of highly accurate diagnostics.</title>
        <authorList>
            <person name="Sahl J."/>
            <person name="Keim P."/>
            <person name="Wagner D."/>
        </authorList>
    </citation>
    <scope>NUCLEOTIDE SEQUENCE [LARGE SCALE GENOMIC DNA]</scope>
    <source>
        <strain evidence="2 3">MSMB2036</strain>
    </source>
</reference>
<evidence type="ECO:0000256" key="1">
    <source>
        <dbReference type="SAM" id="Phobius"/>
    </source>
</evidence>
<feature type="transmembrane region" description="Helical" evidence="1">
    <location>
        <begin position="7"/>
        <end position="29"/>
    </location>
</feature>
<protein>
    <submittedName>
        <fullName evidence="2">Uncharacterized protein</fullName>
    </submittedName>
</protein>
<feature type="transmembrane region" description="Helical" evidence="1">
    <location>
        <begin position="79"/>
        <end position="97"/>
    </location>
</feature>
<keyword evidence="1" id="KW-1133">Transmembrane helix</keyword>
<keyword evidence="1" id="KW-0472">Membrane</keyword>
<comment type="caution">
    <text evidence="2">The sequence shown here is derived from an EMBL/GenBank/DDBJ whole genome shotgun (WGS) entry which is preliminary data.</text>
</comment>
<keyword evidence="1" id="KW-0812">Transmembrane</keyword>
<dbReference type="AlphaFoldDB" id="A0A103QPT3"/>
<proteinExistence type="predicted"/>
<dbReference type="OrthoDB" id="6630986at2"/>
<dbReference type="EMBL" id="LOXM01000276">
    <property type="protein sequence ID" value="KVG53378.1"/>
    <property type="molecule type" value="Genomic_DNA"/>
</dbReference>
<dbReference type="RefSeq" id="WP_059759959.1">
    <property type="nucleotide sequence ID" value="NZ_CP013414.1"/>
</dbReference>
<gene>
    <name evidence="2" type="ORF">WJ33_07205</name>
</gene>
<accession>A0A103QPT3</accession>
<dbReference type="Proteomes" id="UP000064029">
    <property type="component" value="Unassembled WGS sequence"/>
</dbReference>